<sequence>MTLLGGLFSRKSKGRNKEQQASSVASAPAATSEDIDSTLSSPTASYVTPDKHVPSVPNGKSYLHPDSARDIHTNLNDHRPSLEMMPSTSKLRIFGRKKSSIKPPESTNDNDYDNAFGTSPRPPYMGRISTSSAASDSETADPRRLRPPPSKSAIFAAYNDPHSALSTRSLPNEGYHTRSESPQPSAPPPPPTKRPSLFSWTKSSSSKALPIPPKDPKKLAPIDTHNVGESPESSFNLKSFRHVGPSSPAHSNSNPNASNVSLHTPAPRPRAEPVHSDSSHRISVAAFREAQARRSLAGSPSPSLGRSPSPLPNSPSLPPDVPRGPIASSSRPPRPSPQPSPSTSYSTQLNQRKSGMSFAATSLFASDTDDSDSSSEHEESDDDGTYTQAQRGRQPTSRLPLTHKGRAKSDMGHGAILDRRTPTRSAPKSHVGHDWSSRQESPSHSRPNSQALLSNYAAQEAMPTSESGLGHYAGGQRPRASASTSALTPSAAAKRASVLAAANAGTEADTINQYKRASRHIRDSSIHSNPPEPPSMTTNKKASTNLGHGNFPLQQTPSSDSDSDSDNAPLATLVPPRRPGSAMSSYSNGNASTRSGGQHKPLIDIKELVATKPAPSLPRPAGSPGKSMEGFTPGRTLLSGMDSSSRPDLRRPPSPTHSVVSKIPPVNFISPPSTPGQEEVKRMGIPPRSSTMPLPMASSSSLGGNESTPDGERKRDALSERLSKVVKSTVGPSQLNPERSNSAPLLSISRSTTPVGDLNKPLPPPESPSVRNFLEPQRSESPKDLNSNIKAPVAKRTKSNTLDIPASTSAATIRPRPVSKPSPPDPSLADLLGVAGMKLISRNGEDSPSDSESETSDSSESDSDGYGYDSVSGKKDPLRKKSAVEEPKEEKIVPIPIKQRQPAPSFSVTSRPPISRSPTKQSNALSTVSSTSGSSNAGSVVGGSSTRSSMNLMTLPSTTVTSSSSSTFNARKRSSTLATPGGTSNYLSPSPPFANGSSSRSTPPPDSPNSDRTNALRAVGATIAMQPQPRQRSSTLVPMLSPPQGGTPPPHMPSRPFAVRRDSPASSTGDSSSGRAPLTPRDGSDIGINTRSKDSALKTDSVQQYSGGASGLGMSAKTKQKLKRRSVSFDDEPRDLVEFRSSRASRDLTKLTGGDSGKAKEKERRSVEVEMEERRKERRREEAKAAIELGEVVNGRGPILDDDDDLPMNPRMSTMNPMMMGMQPQIGFPGVPGGGATWGMNMNMNLNMAMQHGPMPSPGMLSPAQFMLPQPASNDPAFLAAHQQAMMIAKQAYQMAVAQQAMAAAADEWERSSNMGGFGGSVYGGVGGSGGSVGPGSMITPYGMGMGMMGMGQPNNWSTGSAIMGPSASSRSMYGGMSSSRSEYGGGMMSSGGGRSSVAMGNWSSSRSSYGEIGAASGGGGRSRHVSTGARDSIYGGHGNVPPVPAIPSGGGDRSSIVGSSKAGPRQRTTSQPALSSGRAGHGALRKAPPPSSWKASGF</sequence>
<evidence type="ECO:0000313" key="3">
    <source>
        <dbReference type="Proteomes" id="UP000001861"/>
    </source>
</evidence>
<feature type="compositionally biased region" description="Low complexity" evidence="1">
    <location>
        <begin position="1064"/>
        <end position="1077"/>
    </location>
</feature>
<feature type="compositionally biased region" description="Polar residues" evidence="1">
    <location>
        <begin position="946"/>
        <end position="956"/>
    </location>
</feature>
<gene>
    <name evidence="2" type="ORF">CC1G_00655</name>
</gene>
<feature type="compositionally biased region" description="Low complexity" evidence="1">
    <location>
        <begin position="245"/>
        <end position="261"/>
    </location>
</feature>
<feature type="compositionally biased region" description="Acidic residues" evidence="1">
    <location>
        <begin position="367"/>
        <end position="384"/>
    </location>
</feature>
<feature type="compositionally biased region" description="Polar residues" evidence="1">
    <location>
        <begin position="688"/>
        <end position="708"/>
    </location>
</feature>
<evidence type="ECO:0000313" key="2">
    <source>
        <dbReference type="EMBL" id="EAU92436.2"/>
    </source>
</evidence>
<accession>A8N3F1</accession>
<dbReference type="InParanoid" id="A8N3F1"/>
<dbReference type="GeneID" id="6005905"/>
<dbReference type="HOGENOM" id="CLU_003636_0_0_1"/>
<dbReference type="VEuPathDB" id="FungiDB:CC1G_00655"/>
<feature type="compositionally biased region" description="Polar residues" evidence="1">
    <location>
        <begin position="582"/>
        <end position="596"/>
    </location>
</feature>
<dbReference type="RefSeq" id="XP_001829476.2">
    <property type="nucleotide sequence ID" value="XM_001829424.2"/>
</dbReference>
<dbReference type="OrthoDB" id="2687738at2759"/>
<feature type="region of interest" description="Disordered" evidence="1">
    <location>
        <begin position="1383"/>
        <end position="1499"/>
    </location>
</feature>
<feature type="compositionally biased region" description="Low complexity" evidence="1">
    <location>
        <begin position="922"/>
        <end position="945"/>
    </location>
</feature>
<feature type="compositionally biased region" description="Pro residues" evidence="1">
    <location>
        <begin position="184"/>
        <end position="193"/>
    </location>
</feature>
<name>A8N3F1_COPC7</name>
<feature type="compositionally biased region" description="Polar residues" evidence="1">
    <location>
        <begin position="37"/>
        <end position="46"/>
    </location>
</feature>
<feature type="compositionally biased region" description="Polar residues" evidence="1">
    <location>
        <begin position="535"/>
        <end position="557"/>
    </location>
</feature>
<feature type="compositionally biased region" description="Basic and acidic residues" evidence="1">
    <location>
        <begin position="882"/>
        <end position="892"/>
    </location>
</feature>
<feature type="compositionally biased region" description="Basic and acidic residues" evidence="1">
    <location>
        <begin position="710"/>
        <end position="723"/>
    </location>
</feature>
<feature type="compositionally biased region" description="Polar residues" evidence="1">
    <location>
        <begin position="799"/>
        <end position="811"/>
    </location>
</feature>
<feature type="compositionally biased region" description="Polar residues" evidence="1">
    <location>
        <begin position="347"/>
        <end position="365"/>
    </location>
</feature>
<feature type="compositionally biased region" description="Low complexity" evidence="1">
    <location>
        <begin position="957"/>
        <end position="967"/>
    </location>
</feature>
<feature type="region of interest" description="Disordered" evidence="1">
    <location>
        <begin position="1"/>
        <end position="1129"/>
    </location>
</feature>
<feature type="compositionally biased region" description="Polar residues" evidence="1">
    <location>
        <begin position="902"/>
        <end position="921"/>
    </location>
</feature>
<feature type="compositionally biased region" description="Low complexity" evidence="1">
    <location>
        <begin position="477"/>
        <end position="504"/>
    </location>
</feature>
<dbReference type="eggNOG" id="ENOG502SMH0">
    <property type="taxonomic scope" value="Eukaryota"/>
</dbReference>
<dbReference type="STRING" id="240176.A8N3F1"/>
<feature type="compositionally biased region" description="Polar residues" evidence="1">
    <location>
        <begin position="730"/>
        <end position="754"/>
    </location>
</feature>
<feature type="compositionally biased region" description="Basic and acidic residues" evidence="1">
    <location>
        <begin position="431"/>
        <end position="443"/>
    </location>
</feature>
<feature type="compositionally biased region" description="Basic and acidic residues" evidence="1">
    <location>
        <begin position="269"/>
        <end position="280"/>
    </location>
</feature>
<feature type="compositionally biased region" description="Gly residues" evidence="1">
    <location>
        <begin position="1384"/>
        <end position="1395"/>
    </location>
</feature>
<feature type="compositionally biased region" description="Polar residues" evidence="1">
    <location>
        <begin position="975"/>
        <end position="988"/>
    </location>
</feature>
<organism evidence="2 3">
    <name type="scientific">Coprinopsis cinerea (strain Okayama-7 / 130 / ATCC MYA-4618 / FGSC 9003)</name>
    <name type="common">Inky cap fungus</name>
    <name type="synonym">Hormographiella aspergillata</name>
    <dbReference type="NCBI Taxonomy" id="240176"/>
    <lineage>
        <taxon>Eukaryota</taxon>
        <taxon>Fungi</taxon>
        <taxon>Dikarya</taxon>
        <taxon>Basidiomycota</taxon>
        <taxon>Agaricomycotina</taxon>
        <taxon>Agaricomycetes</taxon>
        <taxon>Agaricomycetidae</taxon>
        <taxon>Agaricales</taxon>
        <taxon>Agaricineae</taxon>
        <taxon>Psathyrellaceae</taxon>
        <taxon>Coprinopsis</taxon>
    </lineage>
</organism>
<keyword evidence="3" id="KW-1185">Reference proteome</keyword>
<feature type="compositionally biased region" description="Low complexity" evidence="1">
    <location>
        <begin position="194"/>
        <end position="206"/>
    </location>
</feature>
<feature type="compositionally biased region" description="Pro residues" evidence="1">
    <location>
        <begin position="309"/>
        <end position="322"/>
    </location>
</feature>
<dbReference type="EMBL" id="AACS02000001">
    <property type="protein sequence ID" value="EAU92436.2"/>
    <property type="molecule type" value="Genomic_DNA"/>
</dbReference>
<feature type="compositionally biased region" description="Basic and acidic residues" evidence="1">
    <location>
        <begin position="66"/>
        <end position="81"/>
    </location>
</feature>
<comment type="caution">
    <text evidence="2">The sequence shown here is derived from an EMBL/GenBank/DDBJ whole genome shotgun (WGS) entry which is preliminary data.</text>
</comment>
<feature type="compositionally biased region" description="Low complexity" evidence="1">
    <location>
        <begin position="293"/>
        <end position="308"/>
    </location>
</feature>
<feature type="compositionally biased region" description="Basic and acidic residues" evidence="1">
    <location>
        <begin position="407"/>
        <end position="421"/>
    </location>
</feature>
<dbReference type="KEGG" id="cci:CC1G_00655"/>
<evidence type="ECO:0000256" key="1">
    <source>
        <dbReference type="SAM" id="MobiDB-lite"/>
    </source>
</evidence>
<dbReference type="OMA" id="WAHRERK"/>
<feature type="compositionally biased region" description="Acidic residues" evidence="1">
    <location>
        <begin position="847"/>
        <end position="863"/>
    </location>
</feature>
<feature type="compositionally biased region" description="Polar residues" evidence="1">
    <location>
        <begin position="1098"/>
        <end position="1107"/>
    </location>
</feature>
<proteinExistence type="predicted"/>
<protein>
    <submittedName>
        <fullName evidence="2">Uncharacterized protein</fullName>
    </submittedName>
</protein>
<feature type="compositionally biased region" description="Polar residues" evidence="1">
    <location>
        <begin position="385"/>
        <end position="399"/>
    </location>
</feature>
<feature type="compositionally biased region" description="Polar residues" evidence="1">
    <location>
        <begin position="444"/>
        <end position="467"/>
    </location>
</feature>
<dbReference type="Proteomes" id="UP000001861">
    <property type="component" value="Unassembled WGS sequence"/>
</dbReference>
<feature type="region of interest" description="Disordered" evidence="1">
    <location>
        <begin position="1147"/>
        <end position="1180"/>
    </location>
</feature>
<feature type="compositionally biased region" description="Low complexity" evidence="1">
    <location>
        <begin position="21"/>
        <end position="32"/>
    </location>
</feature>
<feature type="compositionally biased region" description="Basic and acidic residues" evidence="1">
    <location>
        <begin position="1157"/>
        <end position="1180"/>
    </location>
</feature>
<reference evidence="2 3" key="1">
    <citation type="journal article" date="2010" name="Proc. Natl. Acad. Sci. U.S.A.">
        <title>Insights into evolution of multicellular fungi from the assembled chromosomes of the mushroom Coprinopsis cinerea (Coprinus cinereus).</title>
        <authorList>
            <person name="Stajich J.E."/>
            <person name="Wilke S.K."/>
            <person name="Ahren D."/>
            <person name="Au C.H."/>
            <person name="Birren B.W."/>
            <person name="Borodovsky M."/>
            <person name="Burns C."/>
            <person name="Canback B."/>
            <person name="Casselton L.A."/>
            <person name="Cheng C.K."/>
            <person name="Deng J."/>
            <person name="Dietrich F.S."/>
            <person name="Fargo D.C."/>
            <person name="Farman M.L."/>
            <person name="Gathman A.C."/>
            <person name="Goldberg J."/>
            <person name="Guigo R."/>
            <person name="Hoegger P.J."/>
            <person name="Hooker J.B."/>
            <person name="Huggins A."/>
            <person name="James T.Y."/>
            <person name="Kamada T."/>
            <person name="Kilaru S."/>
            <person name="Kodira C."/>
            <person name="Kues U."/>
            <person name="Kupfer D."/>
            <person name="Kwan H.S."/>
            <person name="Lomsadze A."/>
            <person name="Li W."/>
            <person name="Lilly W.W."/>
            <person name="Ma L.J."/>
            <person name="Mackey A.J."/>
            <person name="Manning G."/>
            <person name="Martin F."/>
            <person name="Muraguchi H."/>
            <person name="Natvig D.O."/>
            <person name="Palmerini H."/>
            <person name="Ramesh M.A."/>
            <person name="Rehmeyer C.J."/>
            <person name="Roe B.A."/>
            <person name="Shenoy N."/>
            <person name="Stanke M."/>
            <person name="Ter-Hovhannisyan V."/>
            <person name="Tunlid A."/>
            <person name="Velagapudi R."/>
            <person name="Vision T.J."/>
            <person name="Zeng Q."/>
            <person name="Zolan M.E."/>
            <person name="Pukkila P.J."/>
        </authorList>
    </citation>
    <scope>NUCLEOTIDE SEQUENCE [LARGE SCALE GENOMIC DNA]</scope>
    <source>
        <strain evidence="3">Okayama-7 / 130 / ATCC MYA-4618 / FGSC 9003</strain>
    </source>
</reference>